<dbReference type="EC" id="2.4.1.255" evidence="3"/>
<feature type="repeat" description="TPR" evidence="8">
    <location>
        <begin position="377"/>
        <end position="410"/>
    </location>
</feature>
<dbReference type="InterPro" id="IPR019734">
    <property type="entry name" value="TPR_rpt"/>
</dbReference>
<keyword evidence="7 8" id="KW-0802">TPR repeat</keyword>
<protein>
    <recommendedName>
        <fullName evidence="3">protein O-GlcNAc transferase</fullName>
        <ecNumber evidence="3">2.4.1.255</ecNumber>
    </recommendedName>
</protein>
<feature type="compositionally biased region" description="Basic and acidic residues" evidence="9">
    <location>
        <begin position="904"/>
        <end position="915"/>
    </location>
</feature>
<feature type="compositionally biased region" description="Gly residues" evidence="9">
    <location>
        <begin position="930"/>
        <end position="947"/>
    </location>
</feature>
<feature type="compositionally biased region" description="Low complexity" evidence="9">
    <location>
        <begin position="862"/>
        <end position="872"/>
    </location>
</feature>
<dbReference type="Pfam" id="PF00515">
    <property type="entry name" value="TPR_1"/>
    <property type="match status" value="2"/>
</dbReference>
<dbReference type="InterPro" id="IPR011990">
    <property type="entry name" value="TPR-like_helical_dom_sf"/>
</dbReference>
<evidence type="ECO:0000256" key="2">
    <source>
        <dbReference type="ARBA" id="ARBA00005386"/>
    </source>
</evidence>
<feature type="domain" description="O-GlcNAc transferase C-terminal" evidence="10">
    <location>
        <begin position="452"/>
        <end position="623"/>
    </location>
</feature>
<dbReference type="PANTHER" id="PTHR44835:SF1">
    <property type="entry name" value="PROTEIN O-GLCNAC TRANSFERASE"/>
    <property type="match status" value="1"/>
</dbReference>
<comment type="similarity">
    <text evidence="2">Belongs to the glycosyltransferase 41 family. O-GlcNAc transferase subfamily.</text>
</comment>
<dbReference type="SUPFAM" id="SSF48452">
    <property type="entry name" value="TPR-like"/>
    <property type="match status" value="2"/>
</dbReference>
<gene>
    <name evidence="11" type="ORF">DUNSADRAFT_17595</name>
</gene>
<feature type="compositionally biased region" description="Polar residues" evidence="9">
    <location>
        <begin position="879"/>
        <end position="888"/>
    </location>
</feature>
<keyword evidence="5" id="KW-0808">Transferase</keyword>
<feature type="repeat" description="TPR" evidence="8">
    <location>
        <begin position="343"/>
        <end position="376"/>
    </location>
</feature>
<accession>A0ABQ7G1H1</accession>
<evidence type="ECO:0000256" key="3">
    <source>
        <dbReference type="ARBA" id="ARBA00011970"/>
    </source>
</evidence>
<evidence type="ECO:0000313" key="11">
    <source>
        <dbReference type="EMBL" id="KAF5828445.1"/>
    </source>
</evidence>
<evidence type="ECO:0000256" key="4">
    <source>
        <dbReference type="ARBA" id="ARBA00022676"/>
    </source>
</evidence>
<evidence type="ECO:0000259" key="10">
    <source>
        <dbReference type="Pfam" id="PF13844"/>
    </source>
</evidence>
<dbReference type="Proteomes" id="UP000815325">
    <property type="component" value="Unassembled WGS sequence"/>
</dbReference>
<evidence type="ECO:0000256" key="6">
    <source>
        <dbReference type="ARBA" id="ARBA00022737"/>
    </source>
</evidence>
<comment type="pathway">
    <text evidence="1">Protein modification; protein glycosylation.</text>
</comment>
<dbReference type="PROSITE" id="PS50005">
    <property type="entry name" value="TPR"/>
    <property type="match status" value="8"/>
</dbReference>
<evidence type="ECO:0000256" key="5">
    <source>
        <dbReference type="ARBA" id="ARBA00022679"/>
    </source>
</evidence>
<dbReference type="Gene3D" id="1.25.40.10">
    <property type="entry name" value="Tetratricopeptide repeat domain"/>
    <property type="match status" value="7"/>
</dbReference>
<organism evidence="11 12">
    <name type="scientific">Dunaliella salina</name>
    <name type="common">Green alga</name>
    <name type="synonym">Protococcus salinus</name>
    <dbReference type="NCBI Taxonomy" id="3046"/>
    <lineage>
        <taxon>Eukaryota</taxon>
        <taxon>Viridiplantae</taxon>
        <taxon>Chlorophyta</taxon>
        <taxon>core chlorophytes</taxon>
        <taxon>Chlorophyceae</taxon>
        <taxon>CS clade</taxon>
        <taxon>Chlamydomonadales</taxon>
        <taxon>Dunaliellaceae</taxon>
        <taxon>Dunaliella</taxon>
    </lineage>
</organism>
<evidence type="ECO:0000256" key="7">
    <source>
        <dbReference type="ARBA" id="ARBA00022803"/>
    </source>
</evidence>
<dbReference type="Gene3D" id="3.40.50.11380">
    <property type="match status" value="1"/>
</dbReference>
<evidence type="ECO:0000313" key="12">
    <source>
        <dbReference type="Proteomes" id="UP000815325"/>
    </source>
</evidence>
<sequence>MNHVFPKGLKAEEECSEQQAQELKTCLCLAKTLLNSKRAADALVLIDRMVARFPAHIELLHLRGQALQAANNGPAAFATFMSVLSINCDHVPSICSVGEIYKAKGMLQESAAAYSKAREVAPDDAVARHALAAVLTDLGTRAKSTGAVQEGMALYQQAMKHCPEYAPAFYNMGVLNSEAKQFDAALEWYHKATLLHPLYAEAHCNVGVILKERGDLEGAISAYNRALSAAPNFGIVHGNLAIALTELGTRIKVEGRIAEGISLYERALAHNPKYADALYNLGVAHGTLGQHEKAIFMYETAIQHNPKCAEAYNNLGVIYKERDNLDKAMECYSAALSVKPDFPQSLNNMGVIFTAQGRAQEALTLLTAAIVASPSYAEAHNNLGVLQRDVGAIPEALASYSRCLELVPDSRNAGQNRLLALNYIHSGSEPMVCQEHAEWGRRCQRLFTPLPPFSPSEQDSDPDRPLRVGYISPDLFTHSVSYFAEAPLSHHRTPAKHGAAGHVHHFAYCCTPKQDAKTARIQAAVEAAGGTWREASTMSESDLAKLIREDKIDILVELTGHTANNRLGTMALQPAPIQATWIGYPNSTGLEAIDYRFTDDKCDPLDTQQTHVEELVRLPGCFLCYTPAAPDQPPVLPLPALTNGYVTFGSFNNLAKITPEVLKLWARILLAVPNSRLMLKSKPFACETARNHFLGLLQAEGVESWRVDLVPLVAGNTEHLATYSSIDISLDPFPYAGTTTTCESLFMGVPCITLAGDSHAYNVGVSLLAAVGLEKEWVAHDQDEYVALAVKHTSQLVRLGVLRSCLRPRMLSSPLCDAPAFMARLEGVYRQLWHRYIQSGQEGMIKQRSERQQRNREHLLRRQQQQQQQQQQVAGENHGVQQTMQEQASPEAMTAPESGPRKIQGREQQQEEVQRPRSSNRLHASHQNGAPGGSGHAAGGSDAGGMDVGSSSGRPDSTNGFGGVSAFGSKDPDTLPGPHGSSVMNGHEDETMAMAAQCQSLLLDPQPSRQPGEEQQQQQQQQQQEHGGPSEVNAVEDGKAYSVSTKNGQHGYRDTNSMGHGMQHGRGKTEGGKQQLSKEQQQGAQQRSKVARQ</sequence>
<feature type="repeat" description="TPR" evidence="8">
    <location>
        <begin position="241"/>
        <end position="274"/>
    </location>
</feature>
<feature type="compositionally biased region" description="Polar residues" evidence="9">
    <location>
        <begin position="1042"/>
        <end position="1058"/>
    </location>
</feature>
<reference evidence="11" key="1">
    <citation type="submission" date="2017-08" db="EMBL/GenBank/DDBJ databases">
        <authorList>
            <person name="Polle J.E."/>
            <person name="Barry K."/>
            <person name="Cushman J."/>
            <person name="Schmutz J."/>
            <person name="Tran D."/>
            <person name="Hathwaick L.T."/>
            <person name="Yim W.C."/>
            <person name="Jenkins J."/>
            <person name="Mckie-Krisberg Z.M."/>
            <person name="Prochnik S."/>
            <person name="Lindquist E."/>
            <person name="Dockter R.B."/>
            <person name="Adam C."/>
            <person name="Molina H."/>
            <person name="Bunkerborg J."/>
            <person name="Jin E."/>
            <person name="Buchheim M."/>
            <person name="Magnuson J."/>
        </authorList>
    </citation>
    <scope>NUCLEOTIDE SEQUENCE</scope>
    <source>
        <strain evidence="11">CCAP 19/18</strain>
    </source>
</reference>
<dbReference type="PANTHER" id="PTHR44835">
    <property type="entry name" value="UDP-N-ACETYLGLUCOSAMINE--PEPTIDE N-ACETYLGLUCOSAMINYLTRANSFERASE SPINDLY-RELATED"/>
    <property type="match status" value="1"/>
</dbReference>
<feature type="repeat" description="TPR" evidence="8">
    <location>
        <begin position="200"/>
        <end position="233"/>
    </location>
</feature>
<evidence type="ECO:0000256" key="9">
    <source>
        <dbReference type="SAM" id="MobiDB-lite"/>
    </source>
</evidence>
<feature type="region of interest" description="Disordered" evidence="9">
    <location>
        <begin position="843"/>
        <end position="1093"/>
    </location>
</feature>
<keyword evidence="6" id="KW-0677">Repeat</keyword>
<keyword evidence="4" id="KW-0328">Glycosyltransferase</keyword>
<dbReference type="SMART" id="SM00028">
    <property type="entry name" value="TPR"/>
    <property type="match status" value="10"/>
</dbReference>
<dbReference type="InterPro" id="IPR029489">
    <property type="entry name" value="OGT/SEC/SPY_C"/>
</dbReference>
<feature type="domain" description="O-GlcNAc transferase C-terminal" evidence="10">
    <location>
        <begin position="641"/>
        <end position="822"/>
    </location>
</feature>
<name>A0ABQ7G1H1_DUNSA</name>
<feature type="repeat" description="TPR" evidence="8">
    <location>
        <begin position="91"/>
        <end position="124"/>
    </location>
</feature>
<feature type="repeat" description="TPR" evidence="8">
    <location>
        <begin position="275"/>
        <end position="308"/>
    </location>
</feature>
<feature type="repeat" description="TPR" evidence="8">
    <location>
        <begin position="309"/>
        <end position="342"/>
    </location>
</feature>
<feature type="repeat" description="TPR" evidence="8">
    <location>
        <begin position="166"/>
        <end position="199"/>
    </location>
</feature>
<dbReference type="PROSITE" id="PS50293">
    <property type="entry name" value="TPR_REGION"/>
    <property type="match status" value="3"/>
</dbReference>
<feature type="compositionally biased region" description="Polar residues" evidence="9">
    <location>
        <begin position="1072"/>
        <end position="1093"/>
    </location>
</feature>
<evidence type="ECO:0000256" key="1">
    <source>
        <dbReference type="ARBA" id="ARBA00004922"/>
    </source>
</evidence>
<evidence type="ECO:0000256" key="8">
    <source>
        <dbReference type="PROSITE-ProRule" id="PRU00339"/>
    </source>
</evidence>
<feature type="compositionally biased region" description="Basic and acidic residues" evidence="9">
    <location>
        <begin position="845"/>
        <end position="860"/>
    </location>
</feature>
<proteinExistence type="inferred from homology"/>
<dbReference type="EMBL" id="MU070302">
    <property type="protein sequence ID" value="KAF5828445.1"/>
    <property type="molecule type" value="Genomic_DNA"/>
</dbReference>
<feature type="compositionally biased region" description="Low complexity" evidence="9">
    <location>
        <begin position="1013"/>
        <end position="1025"/>
    </location>
</feature>
<keyword evidence="12" id="KW-1185">Reference proteome</keyword>
<dbReference type="Pfam" id="PF13844">
    <property type="entry name" value="Glyco_transf_41"/>
    <property type="match status" value="2"/>
</dbReference>
<dbReference type="Gene3D" id="3.40.50.2000">
    <property type="entry name" value="Glycogen Phosphorylase B"/>
    <property type="match status" value="1"/>
</dbReference>
<comment type="caution">
    <text evidence="11">The sequence shown here is derived from an EMBL/GenBank/DDBJ whole genome shotgun (WGS) entry which is preliminary data.</text>
</comment>
<dbReference type="InterPro" id="IPR051939">
    <property type="entry name" value="Glycosyltr_41/O-GlcNAc_trsf"/>
</dbReference>
<dbReference type="Pfam" id="PF13432">
    <property type="entry name" value="TPR_16"/>
    <property type="match status" value="2"/>
</dbReference>